<dbReference type="AlphaFoldDB" id="A0A6S7G4X1"/>
<sequence>MKRVLTAERRSVLMNRDDVRDRYLSAQVEYSKKYFALHPKARENASRYVFEPTIDYDGNVDGVDIYIIVGGKRHYVGDESYTRGDAPELKVKHTKAVSDILSADHYVKIKPELKAKHTKVVSDTLNTDHHVETKQELDKWPKIWDSGGTVPPFTNLRETKHEWGIHHYPVFQKAVNLGYPQHNFKVYVSDTDYFYSKFNPIKLYDWKNKAVLYENNRGTDELPSDVESDIRNVSMDYENEPYFAQICSAYIAIFLCGISLDNLKWDDNTPKQITSIVWYHLYYTMKKFIKNPSLMKAYDISGMKGHLRISIQAFNGASHGGGTYVKIGWANNS</sequence>
<name>A0A6S7G4X1_PARCT</name>
<evidence type="ECO:0000313" key="1">
    <source>
        <dbReference type="EMBL" id="CAB3986978.1"/>
    </source>
</evidence>
<evidence type="ECO:0000313" key="2">
    <source>
        <dbReference type="Proteomes" id="UP001152795"/>
    </source>
</evidence>
<keyword evidence="2" id="KW-1185">Reference proteome</keyword>
<protein>
    <submittedName>
        <fullName evidence="1">Uncharacterized protein</fullName>
    </submittedName>
</protein>
<comment type="caution">
    <text evidence="1">The sequence shown here is derived from an EMBL/GenBank/DDBJ whole genome shotgun (WGS) entry which is preliminary data.</text>
</comment>
<gene>
    <name evidence="1" type="ORF">PACLA_8A025684</name>
</gene>
<reference evidence="1" key="1">
    <citation type="submission" date="2020-04" db="EMBL/GenBank/DDBJ databases">
        <authorList>
            <person name="Alioto T."/>
            <person name="Alioto T."/>
            <person name="Gomez Garrido J."/>
        </authorList>
    </citation>
    <scope>NUCLEOTIDE SEQUENCE</scope>
    <source>
        <strain evidence="1">A484AB</strain>
    </source>
</reference>
<organism evidence="1 2">
    <name type="scientific">Paramuricea clavata</name>
    <name type="common">Red gorgonian</name>
    <name type="synonym">Violescent sea-whip</name>
    <dbReference type="NCBI Taxonomy" id="317549"/>
    <lineage>
        <taxon>Eukaryota</taxon>
        <taxon>Metazoa</taxon>
        <taxon>Cnidaria</taxon>
        <taxon>Anthozoa</taxon>
        <taxon>Octocorallia</taxon>
        <taxon>Malacalcyonacea</taxon>
        <taxon>Plexauridae</taxon>
        <taxon>Paramuricea</taxon>
    </lineage>
</organism>
<proteinExistence type="predicted"/>
<dbReference type="Proteomes" id="UP001152795">
    <property type="component" value="Unassembled WGS sequence"/>
</dbReference>
<accession>A0A6S7G4X1</accession>
<dbReference type="EMBL" id="CACRXK020001101">
    <property type="protein sequence ID" value="CAB3986978.1"/>
    <property type="molecule type" value="Genomic_DNA"/>
</dbReference>